<name>A0A7W6DHF5_9SPHN</name>
<accession>A0A7W6DHF5</accession>
<organism evidence="2 3">
    <name type="scientific">Sphingobium fontiphilum</name>
    <dbReference type="NCBI Taxonomy" id="944425"/>
    <lineage>
        <taxon>Bacteria</taxon>
        <taxon>Pseudomonadati</taxon>
        <taxon>Pseudomonadota</taxon>
        <taxon>Alphaproteobacteria</taxon>
        <taxon>Sphingomonadales</taxon>
        <taxon>Sphingomonadaceae</taxon>
        <taxon>Sphingobium</taxon>
    </lineage>
</organism>
<gene>
    <name evidence="2" type="ORF">GGR44_002295</name>
</gene>
<dbReference type="EMBL" id="JACIEB010000005">
    <property type="protein sequence ID" value="MBB3982629.1"/>
    <property type="molecule type" value="Genomic_DNA"/>
</dbReference>
<evidence type="ECO:0008006" key="4">
    <source>
        <dbReference type="Google" id="ProtNLM"/>
    </source>
</evidence>
<dbReference type="Proteomes" id="UP000552757">
    <property type="component" value="Unassembled WGS sequence"/>
</dbReference>
<dbReference type="AlphaFoldDB" id="A0A7W6DHF5"/>
<evidence type="ECO:0000256" key="1">
    <source>
        <dbReference type="SAM" id="SignalP"/>
    </source>
</evidence>
<feature type="chain" id="PRO_5030898252" description="Lipoprotein" evidence="1">
    <location>
        <begin position="20"/>
        <end position="258"/>
    </location>
</feature>
<evidence type="ECO:0000313" key="3">
    <source>
        <dbReference type="Proteomes" id="UP000552757"/>
    </source>
</evidence>
<proteinExistence type="predicted"/>
<keyword evidence="3" id="KW-1185">Reference proteome</keyword>
<feature type="signal peptide" evidence="1">
    <location>
        <begin position="1"/>
        <end position="19"/>
    </location>
</feature>
<comment type="caution">
    <text evidence="2">The sequence shown here is derived from an EMBL/GenBank/DDBJ whole genome shotgun (WGS) entry which is preliminary data.</text>
</comment>
<reference evidence="2 3" key="1">
    <citation type="submission" date="2020-08" db="EMBL/GenBank/DDBJ databases">
        <title>Genomic Encyclopedia of Type Strains, Phase IV (KMG-IV): sequencing the most valuable type-strain genomes for metagenomic binning, comparative biology and taxonomic classification.</title>
        <authorList>
            <person name="Goeker M."/>
        </authorList>
    </citation>
    <scope>NUCLEOTIDE SEQUENCE [LARGE SCALE GENOMIC DNA]</scope>
    <source>
        <strain evidence="2 3">DSM 29348</strain>
    </source>
</reference>
<dbReference type="RefSeq" id="WP_183955704.1">
    <property type="nucleotide sequence ID" value="NZ_JACIEB010000005.1"/>
</dbReference>
<sequence length="258" mass="27051">MRARTVVMGLLLAGVAACGGEPKTANESANIAVANNAVVAAKTTSAQSCPDDGDRLEISGLCRGRAVAYLNAVDDFSAQAPDGCAWQVAETELAGGDVLLYRGLKCGANATKLAFSANATRGELTLVSSAMQGKLDEPIPVISMYVAEGDPAAAVTFRAREMNPDRAEAARCAARPARVDYWPSDAMVVDTDPKGSTTPDGSPVVVCGDGGYIDEATRFWRVVQGYAFLFDFGQDMVEVDPGSLTLMAQGEDGRYQPL</sequence>
<dbReference type="PROSITE" id="PS51257">
    <property type="entry name" value="PROKAR_LIPOPROTEIN"/>
    <property type="match status" value="1"/>
</dbReference>
<evidence type="ECO:0000313" key="2">
    <source>
        <dbReference type="EMBL" id="MBB3982629.1"/>
    </source>
</evidence>
<protein>
    <recommendedName>
        <fullName evidence="4">Lipoprotein</fullName>
    </recommendedName>
</protein>
<keyword evidence="1" id="KW-0732">Signal</keyword>